<dbReference type="STRING" id="561184.SAMN05216376_111152"/>
<evidence type="ECO:0000313" key="1">
    <source>
        <dbReference type="EMBL" id="KHQ50311.1"/>
    </source>
</evidence>
<reference evidence="1 2" key="1">
    <citation type="submission" date="2014-10" db="EMBL/GenBank/DDBJ databases">
        <title>Genome sequence of Ponticoccus sp. strain UMTAT08 isolated from clonal culture of toxic dinoflagellate Alexandrium tamiyavanichii.</title>
        <authorList>
            <person name="Gan H.Y."/>
            <person name="Muhd D.-D."/>
            <person name="Mohd Noor M.E."/>
            <person name="Yeong Y.S."/>
            <person name="Usup G."/>
        </authorList>
    </citation>
    <scope>NUCLEOTIDE SEQUENCE [LARGE SCALE GENOMIC DNA]</scope>
    <source>
        <strain evidence="1 2">UMTAT08</strain>
    </source>
</reference>
<name>A0A0B3S117_9RHOB</name>
<gene>
    <name evidence="1" type="ORF">OA50_05159</name>
</gene>
<sequence>MQAHPIFFIALAAALAGAFAFGLRALVARLRDDPQPETQDDFAAALRRGRVRMERMHD</sequence>
<proteinExistence type="predicted"/>
<dbReference type="RefSeq" id="WP_165775176.1">
    <property type="nucleotide sequence ID" value="NZ_JSUQ01000028.1"/>
</dbReference>
<protein>
    <submittedName>
        <fullName evidence="1">Uncharacterized protein</fullName>
    </submittedName>
</protein>
<accession>A0A0B3S117</accession>
<keyword evidence="2" id="KW-1185">Reference proteome</keyword>
<dbReference type="AlphaFoldDB" id="A0A0B3S117"/>
<dbReference type="EMBL" id="JSUQ01000028">
    <property type="protein sequence ID" value="KHQ50311.1"/>
    <property type="molecule type" value="Genomic_DNA"/>
</dbReference>
<organism evidence="1 2">
    <name type="scientific">Mameliella alba</name>
    <dbReference type="NCBI Taxonomy" id="561184"/>
    <lineage>
        <taxon>Bacteria</taxon>
        <taxon>Pseudomonadati</taxon>
        <taxon>Pseudomonadota</taxon>
        <taxon>Alphaproteobacteria</taxon>
        <taxon>Rhodobacterales</taxon>
        <taxon>Roseobacteraceae</taxon>
        <taxon>Mameliella</taxon>
    </lineage>
</organism>
<comment type="caution">
    <text evidence="1">The sequence shown here is derived from an EMBL/GenBank/DDBJ whole genome shotgun (WGS) entry which is preliminary data.</text>
</comment>
<dbReference type="Proteomes" id="UP000030960">
    <property type="component" value="Unassembled WGS sequence"/>
</dbReference>
<evidence type="ECO:0000313" key="2">
    <source>
        <dbReference type="Proteomes" id="UP000030960"/>
    </source>
</evidence>